<accession>A0A1I4DF76</accession>
<reference evidence="2 3" key="1">
    <citation type="submission" date="2016-10" db="EMBL/GenBank/DDBJ databases">
        <authorList>
            <person name="de Groot N.N."/>
        </authorList>
    </citation>
    <scope>NUCLEOTIDE SEQUENCE [LARGE SCALE GENOMIC DNA]</scope>
    <source>
        <strain evidence="2 3">NE2</strain>
    </source>
</reference>
<organism evidence="2 3">
    <name type="scientific">Methylocapsa palsarum</name>
    <dbReference type="NCBI Taxonomy" id="1612308"/>
    <lineage>
        <taxon>Bacteria</taxon>
        <taxon>Pseudomonadati</taxon>
        <taxon>Pseudomonadota</taxon>
        <taxon>Alphaproteobacteria</taxon>
        <taxon>Hyphomicrobiales</taxon>
        <taxon>Beijerinckiaceae</taxon>
        <taxon>Methylocapsa</taxon>
    </lineage>
</organism>
<dbReference type="RefSeq" id="WP_139223764.1">
    <property type="nucleotide sequence ID" value="NZ_FOSN01000063.1"/>
</dbReference>
<dbReference type="EMBL" id="FOSN01000063">
    <property type="protein sequence ID" value="SFK92112.1"/>
    <property type="molecule type" value="Genomic_DNA"/>
</dbReference>
<dbReference type="Proteomes" id="UP000198755">
    <property type="component" value="Unassembled WGS sequence"/>
</dbReference>
<proteinExistence type="predicted"/>
<sequence>MSENSTKEKQRPAEPMDPSTGRVIPAERQRCIERVLTYAKLRDQAAVNLDQAAGGAGPEKPSEGAAERARMQADVARDIAQFLGEA</sequence>
<dbReference type="OrthoDB" id="8455493at2"/>
<evidence type="ECO:0000313" key="3">
    <source>
        <dbReference type="Proteomes" id="UP000198755"/>
    </source>
</evidence>
<evidence type="ECO:0000256" key="1">
    <source>
        <dbReference type="SAM" id="MobiDB-lite"/>
    </source>
</evidence>
<name>A0A1I4DF76_9HYPH</name>
<feature type="region of interest" description="Disordered" evidence="1">
    <location>
        <begin position="1"/>
        <end position="23"/>
    </location>
</feature>
<protein>
    <submittedName>
        <fullName evidence="2">Uncharacterized protein</fullName>
    </submittedName>
</protein>
<feature type="compositionally biased region" description="Basic and acidic residues" evidence="1">
    <location>
        <begin position="1"/>
        <end position="14"/>
    </location>
</feature>
<dbReference type="AlphaFoldDB" id="A0A1I4DF76"/>
<keyword evidence="3" id="KW-1185">Reference proteome</keyword>
<gene>
    <name evidence="2" type="ORF">SAMN05444581_1632</name>
</gene>
<evidence type="ECO:0000313" key="2">
    <source>
        <dbReference type="EMBL" id="SFK92112.1"/>
    </source>
</evidence>